<dbReference type="GO" id="GO:0043138">
    <property type="term" value="F:3'-5' DNA helicase activity"/>
    <property type="evidence" value="ECO:0007669"/>
    <property type="project" value="TreeGrafter"/>
</dbReference>
<dbReference type="PROSITE" id="PS51194">
    <property type="entry name" value="HELICASE_CTER"/>
    <property type="match status" value="1"/>
</dbReference>
<dbReference type="InterPro" id="IPR014001">
    <property type="entry name" value="Helicase_ATP-bd"/>
</dbReference>
<evidence type="ECO:0000256" key="3">
    <source>
        <dbReference type="ARBA" id="ARBA00022806"/>
    </source>
</evidence>
<feature type="domain" description="Helicase C-terminal" evidence="8">
    <location>
        <begin position="183"/>
        <end position="336"/>
    </location>
</feature>
<dbReference type="GO" id="GO:0030894">
    <property type="term" value="C:replisome"/>
    <property type="evidence" value="ECO:0007669"/>
    <property type="project" value="TreeGrafter"/>
</dbReference>
<proteinExistence type="predicted"/>
<evidence type="ECO:0000313" key="9">
    <source>
        <dbReference type="EMBL" id="KIL48096.1"/>
    </source>
</evidence>
<keyword evidence="4" id="KW-0067">ATP-binding</keyword>
<evidence type="ECO:0000313" key="10">
    <source>
        <dbReference type="Proteomes" id="UP000031972"/>
    </source>
</evidence>
<keyword evidence="3" id="KW-0347">Helicase</keyword>
<evidence type="ECO:0000256" key="2">
    <source>
        <dbReference type="ARBA" id="ARBA00022801"/>
    </source>
</evidence>
<keyword evidence="1" id="KW-0547">Nucleotide-binding</keyword>
<keyword evidence="10" id="KW-1185">Reference proteome</keyword>
<keyword evidence="2" id="KW-0378">Hydrolase</keyword>
<dbReference type="AlphaFoldDB" id="A0A0C2VUJ5"/>
<dbReference type="GO" id="GO:0009378">
    <property type="term" value="F:four-way junction helicase activity"/>
    <property type="evidence" value="ECO:0007669"/>
    <property type="project" value="TreeGrafter"/>
</dbReference>
<dbReference type="SMART" id="SM00490">
    <property type="entry name" value="HELICc"/>
    <property type="match status" value="1"/>
</dbReference>
<dbReference type="InterPro" id="IPR001650">
    <property type="entry name" value="Helicase_C-like"/>
</dbReference>
<dbReference type="GO" id="GO:0006281">
    <property type="term" value="P:DNA repair"/>
    <property type="evidence" value="ECO:0007669"/>
    <property type="project" value="TreeGrafter"/>
</dbReference>
<evidence type="ECO:0000259" key="8">
    <source>
        <dbReference type="PROSITE" id="PS51194"/>
    </source>
</evidence>
<dbReference type="EMBL" id="JXRR01000014">
    <property type="protein sequence ID" value="KIL48096.1"/>
    <property type="molecule type" value="Genomic_DNA"/>
</dbReference>
<dbReference type="PANTHER" id="PTHR13710">
    <property type="entry name" value="DNA HELICASE RECQ FAMILY MEMBER"/>
    <property type="match status" value="1"/>
</dbReference>
<dbReference type="SUPFAM" id="SSF52540">
    <property type="entry name" value="P-loop containing nucleoside triphosphate hydrolases"/>
    <property type="match status" value="1"/>
</dbReference>
<accession>A0A0C2VUJ5</accession>
<dbReference type="GO" id="GO:0006310">
    <property type="term" value="P:DNA recombination"/>
    <property type="evidence" value="ECO:0007669"/>
    <property type="project" value="InterPro"/>
</dbReference>
<evidence type="ECO:0000256" key="4">
    <source>
        <dbReference type="ARBA" id="ARBA00022840"/>
    </source>
</evidence>
<dbReference type="PATRIC" id="fig|220754.4.peg.2279"/>
<dbReference type="CDD" id="cd17920">
    <property type="entry name" value="DEXHc_RecQ"/>
    <property type="match status" value="1"/>
</dbReference>
<dbReference type="InterPro" id="IPR011545">
    <property type="entry name" value="DEAD/DEAH_box_helicase_dom"/>
</dbReference>
<dbReference type="PROSITE" id="PS51192">
    <property type="entry name" value="HELICASE_ATP_BIND_1"/>
    <property type="match status" value="1"/>
</dbReference>
<dbReference type="Gene3D" id="3.40.50.300">
    <property type="entry name" value="P-loop containing nucleotide triphosphate hydrolases"/>
    <property type="match status" value="2"/>
</dbReference>
<gene>
    <name evidence="9" type="ORF">KR50_22630</name>
</gene>
<evidence type="ECO:0000256" key="1">
    <source>
        <dbReference type="ARBA" id="ARBA00022741"/>
    </source>
</evidence>
<evidence type="ECO:0000256" key="5">
    <source>
        <dbReference type="ARBA" id="ARBA00044535"/>
    </source>
</evidence>
<dbReference type="NCBIfam" id="TIGR00614">
    <property type="entry name" value="recQ_fam"/>
    <property type="match status" value="1"/>
</dbReference>
<evidence type="ECO:0000259" key="7">
    <source>
        <dbReference type="PROSITE" id="PS51192"/>
    </source>
</evidence>
<protein>
    <recommendedName>
        <fullName evidence="5">ATP-dependent DNA helicase RecQ</fullName>
    </recommendedName>
    <alternativeName>
        <fullName evidence="6">DNA 3'-5' helicase RecQ</fullName>
    </alternativeName>
</protein>
<feature type="domain" description="Helicase ATP-binding" evidence="7">
    <location>
        <begin position="1"/>
        <end position="156"/>
    </location>
</feature>
<dbReference type="Pfam" id="PF00270">
    <property type="entry name" value="DEAD"/>
    <property type="match status" value="1"/>
</dbReference>
<reference evidence="9 10" key="1">
    <citation type="submission" date="2015-01" db="EMBL/GenBank/DDBJ databases">
        <title>Jeotgalibacillus campisalis genome sequencing.</title>
        <authorList>
            <person name="Goh K.M."/>
            <person name="Chan K.-G."/>
            <person name="Yaakop A.S."/>
            <person name="Ee R."/>
            <person name="Gan H.M."/>
            <person name="Chan C.S."/>
        </authorList>
    </citation>
    <scope>NUCLEOTIDE SEQUENCE [LARGE SCALE GENOMIC DNA]</scope>
    <source>
        <strain evidence="9 10">SF-57</strain>
    </source>
</reference>
<dbReference type="SMART" id="SM00487">
    <property type="entry name" value="DEXDc"/>
    <property type="match status" value="1"/>
</dbReference>
<dbReference type="GO" id="GO:0003676">
    <property type="term" value="F:nucleic acid binding"/>
    <property type="evidence" value="ECO:0007669"/>
    <property type="project" value="InterPro"/>
</dbReference>
<dbReference type="Pfam" id="PF16124">
    <property type="entry name" value="RecQ_Zn_bind"/>
    <property type="match status" value="1"/>
</dbReference>
<name>A0A0C2VUJ5_9BACL</name>
<dbReference type="PANTHER" id="PTHR13710:SF84">
    <property type="entry name" value="ATP-DEPENDENT DNA HELICASE RECS-RELATED"/>
    <property type="match status" value="1"/>
</dbReference>
<dbReference type="InterPro" id="IPR004589">
    <property type="entry name" value="DNA_helicase_ATP-dep_RecQ"/>
</dbReference>
<dbReference type="Proteomes" id="UP000031972">
    <property type="component" value="Unassembled WGS sequence"/>
</dbReference>
<dbReference type="Pfam" id="PF00271">
    <property type="entry name" value="Helicase_C"/>
    <property type="match status" value="1"/>
</dbReference>
<dbReference type="GO" id="GO:0016787">
    <property type="term" value="F:hydrolase activity"/>
    <property type="evidence" value="ECO:0007669"/>
    <property type="project" value="UniProtKB-KW"/>
</dbReference>
<dbReference type="InterPro" id="IPR027417">
    <property type="entry name" value="P-loop_NTPase"/>
</dbReference>
<sequence length="458" mass="52295">MLPTGSGKSLCYQLPSYILHAQVLIVSPLLSLMQDQVEQIKIRGEKKVIALNSFLSFKEKKQALKNLQHYKFIFISPEMLNLAEISEALSSCSIRLFVVDEAHCISQWGPDFRPDYLQLGAIKEKLGSPVTLALTATATVKIRADICQSLKMASPDEWVYSVNRPNIALKVEQLSSFQEKIHTLKQFIETLSSPGIVYFSSKKLADELAEEMNQTTAKKISSYHAGLEQDQRILIQQQFLTDQLDWIFATSAFGMGVNKENIRTIIHFHLPSSMEAFVQEIGRAGRDGEKSLSILLYLSKDEQITTNLLELERPSLRQISEFEKIKHTASGLKEIEEKTGLSEVQNRVLHYYAKIETNHSNWAGHVNQLILKRMVEKKRKIDQMVTYVTTDNCRRQLIVRCFDETNSIIQPFCCDQCGFPLESYIGSLGSEQRKVITWQNRLASIFKENENDGWTKDY</sequence>
<dbReference type="GO" id="GO:0043590">
    <property type="term" value="C:bacterial nucleoid"/>
    <property type="evidence" value="ECO:0007669"/>
    <property type="project" value="TreeGrafter"/>
</dbReference>
<evidence type="ECO:0000256" key="6">
    <source>
        <dbReference type="ARBA" id="ARBA00044550"/>
    </source>
</evidence>
<dbReference type="GO" id="GO:0005524">
    <property type="term" value="F:ATP binding"/>
    <property type="evidence" value="ECO:0007669"/>
    <property type="project" value="UniProtKB-KW"/>
</dbReference>
<comment type="caution">
    <text evidence="9">The sequence shown here is derived from an EMBL/GenBank/DDBJ whole genome shotgun (WGS) entry which is preliminary data.</text>
</comment>
<dbReference type="GO" id="GO:0005737">
    <property type="term" value="C:cytoplasm"/>
    <property type="evidence" value="ECO:0007669"/>
    <property type="project" value="TreeGrafter"/>
</dbReference>
<organism evidence="9 10">
    <name type="scientific">Jeotgalibacillus campisalis</name>
    <dbReference type="NCBI Taxonomy" id="220754"/>
    <lineage>
        <taxon>Bacteria</taxon>
        <taxon>Bacillati</taxon>
        <taxon>Bacillota</taxon>
        <taxon>Bacilli</taxon>
        <taxon>Bacillales</taxon>
        <taxon>Caryophanaceae</taxon>
        <taxon>Jeotgalibacillus</taxon>
    </lineage>
</organism>
<dbReference type="InterPro" id="IPR032284">
    <property type="entry name" value="RecQ_Zn-bd"/>
</dbReference>